<organism evidence="3 4">
    <name type="scientific">Gluconobacter morbifer G707</name>
    <dbReference type="NCBI Taxonomy" id="1088869"/>
    <lineage>
        <taxon>Bacteria</taxon>
        <taxon>Pseudomonadati</taxon>
        <taxon>Pseudomonadota</taxon>
        <taxon>Alphaproteobacteria</taxon>
        <taxon>Acetobacterales</taxon>
        <taxon>Acetobacteraceae</taxon>
        <taxon>Gluconobacter</taxon>
    </lineage>
</organism>
<sequence>MRDRNKGTVFMTSKTRALLALTALLSASPALAEPGGCLKYGAVGAVGGHVANHHGVVGAVGGCAAGMYRRHEYRKGLREKAALWDKEHPADPNASWWQRHHDAASVQQKADWYDLEHPQPGQPGMNTPPAPQR</sequence>
<evidence type="ECO:0000313" key="3">
    <source>
        <dbReference type="EMBL" id="EHH67986.1"/>
    </source>
</evidence>
<feature type="chain" id="PRO_5003489773" evidence="2">
    <location>
        <begin position="33"/>
        <end position="133"/>
    </location>
</feature>
<evidence type="ECO:0000256" key="2">
    <source>
        <dbReference type="SAM" id="SignalP"/>
    </source>
</evidence>
<accession>G6XK24</accession>
<gene>
    <name evidence="3" type="ORF">GMO_17530</name>
</gene>
<dbReference type="EMBL" id="AGQV01000005">
    <property type="protein sequence ID" value="EHH67986.1"/>
    <property type="molecule type" value="Genomic_DNA"/>
</dbReference>
<protein>
    <submittedName>
        <fullName evidence="3">Uncharacterized protein</fullName>
    </submittedName>
</protein>
<dbReference type="Proteomes" id="UP000004949">
    <property type="component" value="Unassembled WGS sequence"/>
</dbReference>
<proteinExistence type="predicted"/>
<dbReference type="PATRIC" id="fig|1088869.3.peg.1748"/>
<comment type="caution">
    <text evidence="3">The sequence shown here is derived from an EMBL/GenBank/DDBJ whole genome shotgun (WGS) entry which is preliminary data.</text>
</comment>
<dbReference type="AlphaFoldDB" id="G6XK24"/>
<feature type="signal peptide" evidence="2">
    <location>
        <begin position="1"/>
        <end position="32"/>
    </location>
</feature>
<reference evidence="3 4" key="1">
    <citation type="submission" date="2011-10" db="EMBL/GenBank/DDBJ databases">
        <title>Genome sequence of Gluconobacter morbifer G707, isolated from Drosophila gut.</title>
        <authorList>
            <person name="Lee W.-J."/>
            <person name="Kim E.-K."/>
        </authorList>
    </citation>
    <scope>NUCLEOTIDE SEQUENCE [LARGE SCALE GENOMIC DNA]</scope>
    <source>
        <strain evidence="3 4">G707</strain>
    </source>
</reference>
<evidence type="ECO:0000313" key="4">
    <source>
        <dbReference type="Proteomes" id="UP000004949"/>
    </source>
</evidence>
<keyword evidence="2" id="KW-0732">Signal</keyword>
<name>G6XK24_9PROT</name>
<evidence type="ECO:0000256" key="1">
    <source>
        <dbReference type="SAM" id="MobiDB-lite"/>
    </source>
</evidence>
<feature type="region of interest" description="Disordered" evidence="1">
    <location>
        <begin position="114"/>
        <end position="133"/>
    </location>
</feature>
<keyword evidence="4" id="KW-1185">Reference proteome</keyword>